<feature type="compositionally biased region" description="Basic and acidic residues" evidence="1">
    <location>
        <begin position="203"/>
        <end position="217"/>
    </location>
</feature>
<dbReference type="EMBL" id="BAAALR010000175">
    <property type="protein sequence ID" value="GAA1733493.1"/>
    <property type="molecule type" value="Genomic_DNA"/>
</dbReference>
<reference evidence="4" key="1">
    <citation type="journal article" date="2019" name="Int. J. Syst. Evol. Microbiol.">
        <title>The Global Catalogue of Microorganisms (GCM) 10K type strain sequencing project: providing services to taxonomists for standard genome sequencing and annotation.</title>
        <authorList>
            <consortium name="The Broad Institute Genomics Platform"/>
            <consortium name="The Broad Institute Genome Sequencing Center for Infectious Disease"/>
            <person name="Wu L."/>
            <person name="Ma J."/>
        </authorList>
    </citation>
    <scope>NUCLEOTIDE SEQUENCE [LARGE SCALE GENOMIC DNA]</scope>
    <source>
        <strain evidence="4">JCM 13244</strain>
    </source>
</reference>
<dbReference type="CDD" id="cd00093">
    <property type="entry name" value="HTH_XRE"/>
    <property type="match status" value="2"/>
</dbReference>
<evidence type="ECO:0000259" key="2">
    <source>
        <dbReference type="SMART" id="SM00530"/>
    </source>
</evidence>
<dbReference type="SMART" id="SM00530">
    <property type="entry name" value="HTH_XRE"/>
    <property type="match status" value="2"/>
</dbReference>
<dbReference type="SUPFAM" id="SSF47413">
    <property type="entry name" value="lambda repressor-like DNA-binding domains"/>
    <property type="match status" value="1"/>
</dbReference>
<dbReference type="Pfam" id="PF13560">
    <property type="entry name" value="HTH_31"/>
    <property type="match status" value="1"/>
</dbReference>
<dbReference type="RefSeq" id="WP_211121248.1">
    <property type="nucleotide sequence ID" value="NZ_BAAALR010000175.1"/>
</dbReference>
<gene>
    <name evidence="3" type="ORF">GCM10009680_87210</name>
</gene>
<evidence type="ECO:0000313" key="4">
    <source>
        <dbReference type="Proteomes" id="UP001499947"/>
    </source>
</evidence>
<feature type="domain" description="HTH cro/C1-type" evidence="2">
    <location>
        <begin position="20"/>
        <end position="78"/>
    </location>
</feature>
<dbReference type="Proteomes" id="UP001499947">
    <property type="component" value="Unassembled WGS sequence"/>
</dbReference>
<accession>A0ABN2JNC0</accession>
<dbReference type="Gene3D" id="1.10.260.40">
    <property type="entry name" value="lambda repressor-like DNA-binding domains"/>
    <property type="match status" value="1"/>
</dbReference>
<proteinExistence type="predicted"/>
<keyword evidence="4" id="KW-1185">Reference proteome</keyword>
<protein>
    <recommendedName>
        <fullName evidence="2">HTH cro/C1-type domain-containing protein</fullName>
    </recommendedName>
</protein>
<name>A0ABN2JNC0_9ACTN</name>
<sequence>MGRTPSAPAEADLAAELAQWLRSLRQQAGLTYQQMAHKTPTAGFAPATLWRAARGTTVPRWPVVEAFATACGGDLEQARRMWAAATEQRRSLRSASPGIRGEPVLRPEFIHTPAQLLQSMRAMQLEAGGLSLRELEDRAISHGVTLLPHSTVGAVLRGERMPAKRLLIHFVEACGVSRAPTGAWEDAWDRADAYRQWATGNSRSDHRGAPGSRDDHHQHVRAA</sequence>
<evidence type="ECO:0000313" key="3">
    <source>
        <dbReference type="EMBL" id="GAA1733493.1"/>
    </source>
</evidence>
<feature type="domain" description="HTH cro/C1-type" evidence="2">
    <location>
        <begin position="116"/>
        <end position="181"/>
    </location>
</feature>
<dbReference type="InterPro" id="IPR001387">
    <property type="entry name" value="Cro/C1-type_HTH"/>
</dbReference>
<organism evidence="3 4">
    <name type="scientific">Streptomyces yatensis</name>
    <dbReference type="NCBI Taxonomy" id="155177"/>
    <lineage>
        <taxon>Bacteria</taxon>
        <taxon>Bacillati</taxon>
        <taxon>Actinomycetota</taxon>
        <taxon>Actinomycetes</taxon>
        <taxon>Kitasatosporales</taxon>
        <taxon>Streptomycetaceae</taxon>
        <taxon>Streptomyces</taxon>
        <taxon>Streptomyces violaceusniger group</taxon>
    </lineage>
</organism>
<evidence type="ECO:0000256" key="1">
    <source>
        <dbReference type="SAM" id="MobiDB-lite"/>
    </source>
</evidence>
<feature type="region of interest" description="Disordered" evidence="1">
    <location>
        <begin position="199"/>
        <end position="223"/>
    </location>
</feature>
<dbReference type="InterPro" id="IPR010982">
    <property type="entry name" value="Lambda_DNA-bd_dom_sf"/>
</dbReference>
<comment type="caution">
    <text evidence="3">The sequence shown here is derived from an EMBL/GenBank/DDBJ whole genome shotgun (WGS) entry which is preliminary data.</text>
</comment>